<dbReference type="InterPro" id="IPR011009">
    <property type="entry name" value="Kinase-like_dom_sf"/>
</dbReference>
<dbReference type="Gene3D" id="1.10.510.10">
    <property type="entry name" value="Transferase(Phosphotransferase) domain 1"/>
    <property type="match status" value="1"/>
</dbReference>
<dbReference type="OrthoDB" id="2687876at2759"/>
<gene>
    <name evidence="1" type="ORF">BDU57DRAFT_284352</name>
</gene>
<name>A0A6A5QFQ2_AMPQU</name>
<accession>A0A6A5QFQ2</accession>
<dbReference type="Proteomes" id="UP000800096">
    <property type="component" value="Unassembled WGS sequence"/>
</dbReference>
<dbReference type="AlphaFoldDB" id="A0A6A5QFQ2"/>
<evidence type="ECO:0000313" key="2">
    <source>
        <dbReference type="Proteomes" id="UP000800096"/>
    </source>
</evidence>
<sequence length="271" mass="30845">MTSGNLHHAPINIQLQACLADPNGVSEYRFLVSEKEIKYITVEPGIIPPEDISFEPVLKSSLPIFPPGDWNEGHVVKDQSTGNAVFATTIRRDFLGVKNVWHDTQVDHLRLTWLSRMRQNIRLVTCPLFAEPVVYKFAEFPWQIPMLEAETTAYNWIHGQGVGPRFLGHVTEAGRVIGFLMENIRGRTADVRDLNECQRALKKLHALQLKHGDTNKHNFLIREGNEEAVLIDFDVMTKCHNEQELLEEFEGLQDQLEENTGRGGLVEWVAL</sequence>
<dbReference type="Pfam" id="PF06293">
    <property type="entry name" value="Kdo"/>
    <property type="match status" value="1"/>
</dbReference>
<evidence type="ECO:0000313" key="1">
    <source>
        <dbReference type="EMBL" id="KAF1914172.1"/>
    </source>
</evidence>
<dbReference type="EMBL" id="ML979137">
    <property type="protein sequence ID" value="KAF1914172.1"/>
    <property type="molecule type" value="Genomic_DNA"/>
</dbReference>
<reference evidence="1" key="1">
    <citation type="journal article" date="2020" name="Stud. Mycol.">
        <title>101 Dothideomycetes genomes: a test case for predicting lifestyles and emergence of pathogens.</title>
        <authorList>
            <person name="Haridas S."/>
            <person name="Albert R."/>
            <person name="Binder M."/>
            <person name="Bloem J."/>
            <person name="Labutti K."/>
            <person name="Salamov A."/>
            <person name="Andreopoulos B."/>
            <person name="Baker S."/>
            <person name="Barry K."/>
            <person name="Bills G."/>
            <person name="Bluhm B."/>
            <person name="Cannon C."/>
            <person name="Castanera R."/>
            <person name="Culley D."/>
            <person name="Daum C."/>
            <person name="Ezra D."/>
            <person name="Gonzalez J."/>
            <person name="Henrissat B."/>
            <person name="Kuo A."/>
            <person name="Liang C."/>
            <person name="Lipzen A."/>
            <person name="Lutzoni F."/>
            <person name="Magnuson J."/>
            <person name="Mondo S."/>
            <person name="Nolan M."/>
            <person name="Ohm R."/>
            <person name="Pangilinan J."/>
            <person name="Park H.-J."/>
            <person name="Ramirez L."/>
            <person name="Alfaro M."/>
            <person name="Sun H."/>
            <person name="Tritt A."/>
            <person name="Yoshinaga Y."/>
            <person name="Zwiers L.-H."/>
            <person name="Turgeon B."/>
            <person name="Goodwin S."/>
            <person name="Spatafora J."/>
            <person name="Crous P."/>
            <person name="Grigoriev I."/>
        </authorList>
    </citation>
    <scope>NUCLEOTIDE SEQUENCE</scope>
    <source>
        <strain evidence="1">HMLAC05119</strain>
    </source>
</reference>
<protein>
    <submittedName>
        <fullName evidence="1">Alpha-galactosidase a</fullName>
    </submittedName>
</protein>
<proteinExistence type="predicted"/>
<keyword evidence="2" id="KW-1185">Reference proteome</keyword>
<dbReference type="SUPFAM" id="SSF56112">
    <property type="entry name" value="Protein kinase-like (PK-like)"/>
    <property type="match status" value="1"/>
</dbReference>
<organism evidence="1 2">
    <name type="scientific">Ampelomyces quisqualis</name>
    <name type="common">Powdery mildew agent</name>
    <dbReference type="NCBI Taxonomy" id="50730"/>
    <lineage>
        <taxon>Eukaryota</taxon>
        <taxon>Fungi</taxon>
        <taxon>Dikarya</taxon>
        <taxon>Ascomycota</taxon>
        <taxon>Pezizomycotina</taxon>
        <taxon>Dothideomycetes</taxon>
        <taxon>Pleosporomycetidae</taxon>
        <taxon>Pleosporales</taxon>
        <taxon>Pleosporineae</taxon>
        <taxon>Phaeosphaeriaceae</taxon>
        <taxon>Ampelomyces</taxon>
    </lineage>
</organism>